<protein>
    <submittedName>
        <fullName evidence="1">Uncharacterized protein</fullName>
    </submittedName>
</protein>
<evidence type="ECO:0000313" key="1">
    <source>
        <dbReference type="EMBL" id="JAA89417.1"/>
    </source>
</evidence>
<dbReference type="AlphaFoldDB" id="S4PYK2"/>
<dbReference type="EMBL" id="GAIX01003143">
    <property type="protein sequence ID" value="JAA89417.1"/>
    <property type="molecule type" value="Transcribed_RNA"/>
</dbReference>
<reference evidence="1" key="1">
    <citation type="journal article" date="2013" name="BMC Genomics">
        <title>Unscrambling butterfly oogenesis.</title>
        <authorList>
            <person name="Carter J.M."/>
            <person name="Baker S.C."/>
            <person name="Pink R."/>
            <person name="Carter D.R."/>
            <person name="Collins A."/>
            <person name="Tomlin J."/>
            <person name="Gibbs M."/>
            <person name="Breuker C.J."/>
        </authorList>
    </citation>
    <scope>NUCLEOTIDE SEQUENCE</scope>
    <source>
        <tissue evidence="1">Ovary</tissue>
    </source>
</reference>
<accession>S4PYK2</accession>
<reference evidence="1" key="2">
    <citation type="submission" date="2013-05" db="EMBL/GenBank/DDBJ databases">
        <authorList>
            <person name="Carter J.-M."/>
            <person name="Baker S.C."/>
            <person name="Pink R."/>
            <person name="Carter D.R.F."/>
            <person name="Collins A."/>
            <person name="Tomlin J."/>
            <person name="Gibbs M."/>
            <person name="Breuker C.J."/>
        </authorList>
    </citation>
    <scope>NUCLEOTIDE SEQUENCE</scope>
    <source>
        <tissue evidence="1">Ovary</tissue>
    </source>
</reference>
<name>S4PYK2_9NEOP</name>
<organism evidence="1">
    <name type="scientific">Pararge aegeria</name>
    <name type="common">speckled wood butterfly</name>
    <dbReference type="NCBI Taxonomy" id="116150"/>
    <lineage>
        <taxon>Eukaryota</taxon>
        <taxon>Metazoa</taxon>
        <taxon>Ecdysozoa</taxon>
        <taxon>Arthropoda</taxon>
        <taxon>Hexapoda</taxon>
        <taxon>Insecta</taxon>
        <taxon>Pterygota</taxon>
        <taxon>Neoptera</taxon>
        <taxon>Endopterygota</taxon>
        <taxon>Lepidoptera</taxon>
        <taxon>Glossata</taxon>
        <taxon>Ditrysia</taxon>
        <taxon>Papilionoidea</taxon>
        <taxon>Nymphalidae</taxon>
        <taxon>Satyrinae</taxon>
        <taxon>Satyrini</taxon>
        <taxon>Parargina</taxon>
        <taxon>Pararge</taxon>
    </lineage>
</organism>
<sequence>MQTAYVIVDEFSLPNRNGCLIIFTTVVFIQVQNGSCCFRVYRSSTCERQLSSTACVNCIMARLPFALF</sequence>
<proteinExistence type="predicted"/>